<keyword evidence="3" id="KW-0540">Nuclease</keyword>
<dbReference type="InterPro" id="IPR051916">
    <property type="entry name" value="GPI-anchor_lipid_remodeler"/>
</dbReference>
<reference evidence="3 4" key="1">
    <citation type="submission" date="2020-02" db="EMBL/GenBank/DDBJ databases">
        <title>Aliifodinibius halophilus 2W32, complete genome.</title>
        <authorList>
            <person name="Li Y."/>
            <person name="Wu S."/>
        </authorList>
    </citation>
    <scope>NUCLEOTIDE SEQUENCE [LARGE SCALE GENOMIC DNA]</scope>
    <source>
        <strain evidence="3 4">2W32</strain>
    </source>
</reference>
<keyword evidence="3" id="KW-0378">Hydrolase</keyword>
<dbReference type="EMBL" id="JAALLS010000016">
    <property type="protein sequence ID" value="NGP89177.1"/>
    <property type="molecule type" value="Genomic_DNA"/>
</dbReference>
<evidence type="ECO:0000259" key="2">
    <source>
        <dbReference type="Pfam" id="PF03372"/>
    </source>
</evidence>
<feature type="chain" id="PRO_5027111587" evidence="1">
    <location>
        <begin position="23"/>
        <end position="263"/>
    </location>
</feature>
<keyword evidence="1" id="KW-0732">Signal</keyword>
<comment type="caution">
    <text evidence="3">The sequence shown here is derived from an EMBL/GenBank/DDBJ whole genome shotgun (WGS) entry which is preliminary data.</text>
</comment>
<feature type="domain" description="Endonuclease/exonuclease/phosphatase" evidence="2">
    <location>
        <begin position="29"/>
        <end position="254"/>
    </location>
</feature>
<organism evidence="3 4">
    <name type="scientific">Fodinibius halophilus</name>
    <dbReference type="NCBI Taxonomy" id="1736908"/>
    <lineage>
        <taxon>Bacteria</taxon>
        <taxon>Pseudomonadati</taxon>
        <taxon>Balneolota</taxon>
        <taxon>Balneolia</taxon>
        <taxon>Balneolales</taxon>
        <taxon>Balneolaceae</taxon>
        <taxon>Fodinibius</taxon>
    </lineage>
</organism>
<evidence type="ECO:0000256" key="1">
    <source>
        <dbReference type="SAM" id="SignalP"/>
    </source>
</evidence>
<sequence length="263" mass="29394">MAKYLFILFWFIFSVNVLPATAQDTLTVMSYNIYHGEHYYETGESNLQGIADVINSVKPDLVALQEVDSLTGRSASFNGGRPVNQVEKLAELTGMHGYFGKAMNYDGGGYGEGILAAKSIGTKRVDLPIPKGGEPRTLLLARYPVNKQQFITFGGTHLCHQHHENRIAQMKRINSFFSGSETPAIIAGDFNFTPQQEPYQLALKEWFDAAKLADKIVPTIPYDNPTSRIDYIFLSGKSWEVIDMKVLRENNSDHMPIVLTLVI</sequence>
<dbReference type="PANTHER" id="PTHR14859">
    <property type="entry name" value="CALCOFLUOR WHITE HYPERSENSITIVE PROTEIN PRECURSOR"/>
    <property type="match status" value="1"/>
</dbReference>
<keyword evidence="4" id="KW-1185">Reference proteome</keyword>
<name>A0A6M1T553_9BACT</name>
<dbReference type="GO" id="GO:0006506">
    <property type="term" value="P:GPI anchor biosynthetic process"/>
    <property type="evidence" value="ECO:0007669"/>
    <property type="project" value="TreeGrafter"/>
</dbReference>
<proteinExistence type="predicted"/>
<gene>
    <name evidence="3" type="ORF">G3569_12525</name>
</gene>
<dbReference type="SUPFAM" id="SSF56219">
    <property type="entry name" value="DNase I-like"/>
    <property type="match status" value="1"/>
</dbReference>
<dbReference type="RefSeq" id="WP_165269633.1">
    <property type="nucleotide sequence ID" value="NZ_JAALLS010000016.1"/>
</dbReference>
<keyword evidence="3" id="KW-0255">Endonuclease</keyword>
<feature type="signal peptide" evidence="1">
    <location>
        <begin position="1"/>
        <end position="22"/>
    </location>
</feature>
<dbReference type="PANTHER" id="PTHR14859:SF15">
    <property type="entry name" value="ENDONUCLEASE_EXONUCLEASE_PHOSPHATASE DOMAIN-CONTAINING PROTEIN"/>
    <property type="match status" value="1"/>
</dbReference>
<dbReference type="GO" id="GO:0016020">
    <property type="term" value="C:membrane"/>
    <property type="evidence" value="ECO:0007669"/>
    <property type="project" value="GOC"/>
</dbReference>
<protein>
    <submittedName>
        <fullName evidence="3">Endonuclease</fullName>
    </submittedName>
</protein>
<evidence type="ECO:0000313" key="3">
    <source>
        <dbReference type="EMBL" id="NGP89177.1"/>
    </source>
</evidence>
<dbReference type="Pfam" id="PF03372">
    <property type="entry name" value="Exo_endo_phos"/>
    <property type="match status" value="1"/>
</dbReference>
<dbReference type="GO" id="GO:0004519">
    <property type="term" value="F:endonuclease activity"/>
    <property type="evidence" value="ECO:0007669"/>
    <property type="project" value="UniProtKB-KW"/>
</dbReference>
<dbReference type="InterPro" id="IPR036691">
    <property type="entry name" value="Endo/exonu/phosph_ase_sf"/>
</dbReference>
<accession>A0A6M1T553</accession>
<evidence type="ECO:0000313" key="4">
    <source>
        <dbReference type="Proteomes" id="UP000479132"/>
    </source>
</evidence>
<dbReference type="AlphaFoldDB" id="A0A6M1T553"/>
<dbReference type="InterPro" id="IPR005135">
    <property type="entry name" value="Endo/exonuclease/phosphatase"/>
</dbReference>
<dbReference type="Gene3D" id="3.60.10.10">
    <property type="entry name" value="Endonuclease/exonuclease/phosphatase"/>
    <property type="match status" value="1"/>
</dbReference>
<dbReference type="Proteomes" id="UP000479132">
    <property type="component" value="Unassembled WGS sequence"/>
</dbReference>